<name>A0ABM7KTT2_9MYCO</name>
<gene>
    <name evidence="1" type="ORF">MBRA_46350</name>
</gene>
<organism evidence="1 2">
    <name type="scientific">Mycobacterium branderi</name>
    <dbReference type="NCBI Taxonomy" id="43348"/>
    <lineage>
        <taxon>Bacteria</taxon>
        <taxon>Bacillati</taxon>
        <taxon>Actinomycetota</taxon>
        <taxon>Actinomycetes</taxon>
        <taxon>Mycobacteriales</taxon>
        <taxon>Mycobacteriaceae</taxon>
        <taxon>Mycobacterium</taxon>
    </lineage>
</organism>
<sequence length="120" mass="12676">MSSHRFHRAKLDAAVYQLTDRLHDRRTVLVSGEDIVTTLSAWLAELGATTPFVEDLASAVRAGDWPKAHALADYLSVDVTVIAPADLPHLRPAAAQHGVPVGGNVLAGGPVLPGRACLQP</sequence>
<evidence type="ECO:0000313" key="1">
    <source>
        <dbReference type="EMBL" id="BBZ14440.1"/>
    </source>
</evidence>
<dbReference type="Proteomes" id="UP000467379">
    <property type="component" value="Chromosome"/>
</dbReference>
<accession>A0ABM7KTT2</accession>
<reference evidence="1 2" key="1">
    <citation type="journal article" date="2019" name="Emerg. Microbes Infect.">
        <title>Comprehensive subspecies identification of 175 nontuberculous mycobacteria species based on 7547 genomic profiles.</title>
        <authorList>
            <person name="Matsumoto Y."/>
            <person name="Kinjo T."/>
            <person name="Motooka D."/>
            <person name="Nabeya D."/>
            <person name="Jung N."/>
            <person name="Uechi K."/>
            <person name="Horii T."/>
            <person name="Iida T."/>
            <person name="Fujita J."/>
            <person name="Nakamura S."/>
        </authorList>
    </citation>
    <scope>NUCLEOTIDE SEQUENCE [LARGE SCALE GENOMIC DNA]</scope>
    <source>
        <strain evidence="1 2">JCM 12687</strain>
    </source>
</reference>
<keyword evidence="2" id="KW-1185">Reference proteome</keyword>
<protein>
    <submittedName>
        <fullName evidence="1">Uncharacterized protein</fullName>
    </submittedName>
</protein>
<dbReference type="EMBL" id="AP022606">
    <property type="protein sequence ID" value="BBZ14440.1"/>
    <property type="molecule type" value="Genomic_DNA"/>
</dbReference>
<proteinExistence type="predicted"/>
<evidence type="ECO:0000313" key="2">
    <source>
        <dbReference type="Proteomes" id="UP000467379"/>
    </source>
</evidence>